<reference evidence="1" key="1">
    <citation type="submission" date="2020-05" db="EMBL/GenBank/DDBJ databases">
        <authorList>
            <person name="Chiriac C."/>
            <person name="Salcher M."/>
            <person name="Ghai R."/>
            <person name="Kavagutti S V."/>
        </authorList>
    </citation>
    <scope>NUCLEOTIDE SEQUENCE</scope>
</reference>
<evidence type="ECO:0000313" key="1">
    <source>
        <dbReference type="EMBL" id="CAB4192868.1"/>
    </source>
</evidence>
<sequence length="116" mass="12655">MRTPHSDRHKMKNDNVAVVMDPASVTVADVIRSPITFLQAAKDHGSSRITFHNKSESIRFYNRVRALVHNHPDMMVAARRDGLSVIAGQAAIPDADLEIGGKMAAELPLGPRNTSS</sequence>
<gene>
    <name evidence="1" type="ORF">UFOVP1244_111</name>
</gene>
<dbReference type="EMBL" id="LR797181">
    <property type="protein sequence ID" value="CAB4192868.1"/>
    <property type="molecule type" value="Genomic_DNA"/>
</dbReference>
<proteinExistence type="predicted"/>
<organism evidence="1">
    <name type="scientific">uncultured Caudovirales phage</name>
    <dbReference type="NCBI Taxonomy" id="2100421"/>
    <lineage>
        <taxon>Viruses</taxon>
        <taxon>Duplodnaviria</taxon>
        <taxon>Heunggongvirae</taxon>
        <taxon>Uroviricota</taxon>
        <taxon>Caudoviricetes</taxon>
        <taxon>Peduoviridae</taxon>
        <taxon>Maltschvirus</taxon>
        <taxon>Maltschvirus maltsch</taxon>
    </lineage>
</organism>
<name>A0A6J5RGS2_9CAUD</name>
<protein>
    <submittedName>
        <fullName evidence="1">Uncharacterized protein</fullName>
    </submittedName>
</protein>
<accession>A0A6J5RGS2</accession>